<sequence length="133" mass="13770">MASSGWPPVFEEILRSYLPLLPREAPLAADSDLIELGLDSLGMVSLLLAVEEHFSVTFPEGQLGAEMFATPGALWRALSVVRPPDGVDPAAPDTGEPVSAPDGLVTVRSGVSAMWLSPGEGADVAPHDVVGPG</sequence>
<dbReference type="Gene3D" id="1.10.1200.10">
    <property type="entry name" value="ACP-like"/>
    <property type="match status" value="1"/>
</dbReference>
<dbReference type="InterPro" id="IPR009081">
    <property type="entry name" value="PP-bd_ACP"/>
</dbReference>
<evidence type="ECO:0000313" key="3">
    <source>
        <dbReference type="Proteomes" id="UP001582793"/>
    </source>
</evidence>
<protein>
    <submittedName>
        <fullName evidence="2">Phosphopantetheine-binding protein</fullName>
    </submittedName>
</protein>
<dbReference type="Proteomes" id="UP001582793">
    <property type="component" value="Unassembled WGS sequence"/>
</dbReference>
<proteinExistence type="predicted"/>
<evidence type="ECO:0000313" key="2">
    <source>
        <dbReference type="EMBL" id="MFB6394220.1"/>
    </source>
</evidence>
<accession>A0ABV5CQE3</accession>
<keyword evidence="3" id="KW-1185">Reference proteome</keyword>
<feature type="domain" description="Carrier" evidence="1">
    <location>
        <begin position="4"/>
        <end position="82"/>
    </location>
</feature>
<dbReference type="InterPro" id="IPR036736">
    <property type="entry name" value="ACP-like_sf"/>
</dbReference>
<dbReference type="PROSITE" id="PS50075">
    <property type="entry name" value="CARRIER"/>
    <property type="match status" value="1"/>
</dbReference>
<dbReference type="RefSeq" id="WP_375734435.1">
    <property type="nucleotide sequence ID" value="NZ_JBCGDC010000033.1"/>
</dbReference>
<organism evidence="2 3">
    <name type="scientific">Polymorphospora lycopeni</name>
    <dbReference type="NCBI Taxonomy" id="3140240"/>
    <lineage>
        <taxon>Bacteria</taxon>
        <taxon>Bacillati</taxon>
        <taxon>Actinomycetota</taxon>
        <taxon>Actinomycetes</taxon>
        <taxon>Micromonosporales</taxon>
        <taxon>Micromonosporaceae</taxon>
        <taxon>Polymorphospora</taxon>
    </lineage>
</organism>
<evidence type="ECO:0000259" key="1">
    <source>
        <dbReference type="PROSITE" id="PS50075"/>
    </source>
</evidence>
<dbReference type="EMBL" id="JBCGDC010000033">
    <property type="protein sequence ID" value="MFB6394220.1"/>
    <property type="molecule type" value="Genomic_DNA"/>
</dbReference>
<gene>
    <name evidence="2" type="ORF">AAFH96_14035</name>
</gene>
<reference evidence="2 3" key="1">
    <citation type="submission" date="2024-04" db="EMBL/GenBank/DDBJ databases">
        <title>Polymorphospora sp. isolated from Baiyangdian Lake in Xiong'an New Area.</title>
        <authorList>
            <person name="Zhang X."/>
            <person name="Liu J."/>
        </authorList>
    </citation>
    <scope>NUCLEOTIDE SEQUENCE [LARGE SCALE GENOMIC DNA]</scope>
    <source>
        <strain evidence="2 3">2-325</strain>
    </source>
</reference>
<dbReference type="SUPFAM" id="SSF47336">
    <property type="entry name" value="ACP-like"/>
    <property type="match status" value="1"/>
</dbReference>
<name>A0ABV5CQE3_9ACTN</name>
<dbReference type="Pfam" id="PF00550">
    <property type="entry name" value="PP-binding"/>
    <property type="match status" value="1"/>
</dbReference>
<comment type="caution">
    <text evidence="2">The sequence shown here is derived from an EMBL/GenBank/DDBJ whole genome shotgun (WGS) entry which is preliminary data.</text>
</comment>